<dbReference type="RefSeq" id="WP_015693567.1">
    <property type="nucleotide sequence ID" value="NC_016940.1"/>
</dbReference>
<evidence type="ECO:0000313" key="3">
    <source>
        <dbReference type="Proteomes" id="UP000007519"/>
    </source>
</evidence>
<dbReference type="Proteomes" id="UP000007519">
    <property type="component" value="Chromosome"/>
</dbReference>
<reference evidence="2 3" key="1">
    <citation type="journal article" date="2012" name="Stand. Genomic Sci.">
        <title>Complete genome sequencing and analysis of Saprospira grandis str. Lewin, a predatory marine bacterium.</title>
        <authorList>
            <person name="Saw J.H."/>
            <person name="Yuryev A."/>
            <person name="Kanbe M."/>
            <person name="Hou S."/>
            <person name="Young A.G."/>
            <person name="Aizawa S."/>
            <person name="Alam M."/>
        </authorList>
    </citation>
    <scope>NUCLEOTIDE SEQUENCE [LARGE SCALE GENOMIC DNA]</scope>
    <source>
        <strain evidence="2 3">Lewin</strain>
    </source>
</reference>
<organism evidence="2 3">
    <name type="scientific">Saprospira grandis (strain Lewin)</name>
    <dbReference type="NCBI Taxonomy" id="984262"/>
    <lineage>
        <taxon>Bacteria</taxon>
        <taxon>Pseudomonadati</taxon>
        <taxon>Bacteroidota</taxon>
        <taxon>Saprospiria</taxon>
        <taxon>Saprospirales</taxon>
        <taxon>Saprospiraceae</taxon>
        <taxon>Saprospira</taxon>
    </lineage>
</organism>
<sequence length="102" mass="11632">MSKRIFYQLGVASLSLCSFSALYFLNFKANPSERELMQEGKRIIIRDPQTNKQRVIIIAPPHQRLDSSSGRMLPREEANGRLPDVEFLKLMLKKGKDGTPVL</sequence>
<gene>
    <name evidence="2" type="ordered locus">SGRA_3244</name>
</gene>
<dbReference type="EMBL" id="CP002831">
    <property type="protein sequence ID" value="AFC25972.1"/>
    <property type="molecule type" value="Genomic_DNA"/>
</dbReference>
<feature type="transmembrane region" description="Helical" evidence="1">
    <location>
        <begin position="6"/>
        <end position="25"/>
    </location>
</feature>
<evidence type="ECO:0000256" key="1">
    <source>
        <dbReference type="SAM" id="Phobius"/>
    </source>
</evidence>
<dbReference type="STRING" id="984262.SGRA_3244"/>
<accession>H6KZW5</accession>
<keyword evidence="1" id="KW-1133">Transmembrane helix</keyword>
<dbReference type="HOGENOM" id="CLU_2275490_0_0_10"/>
<dbReference type="KEGG" id="sgn:SGRA_3244"/>
<keyword evidence="1" id="KW-0812">Transmembrane</keyword>
<keyword evidence="1" id="KW-0472">Membrane</keyword>
<keyword evidence="3" id="KW-1185">Reference proteome</keyword>
<name>H6KZW5_SAPGL</name>
<evidence type="ECO:0000313" key="2">
    <source>
        <dbReference type="EMBL" id="AFC25972.1"/>
    </source>
</evidence>
<proteinExistence type="predicted"/>
<dbReference type="AlphaFoldDB" id="H6KZW5"/>
<protein>
    <submittedName>
        <fullName evidence="2">Uncharacterized protein</fullName>
    </submittedName>
</protein>
<dbReference type="OrthoDB" id="9833199at2"/>